<protein>
    <submittedName>
        <fullName evidence="1">Uncharacterized protein</fullName>
    </submittedName>
</protein>
<dbReference type="EMBL" id="JAJEQL010000046">
    <property type="protein sequence ID" value="MCC2200449.1"/>
    <property type="molecule type" value="Genomic_DNA"/>
</dbReference>
<keyword evidence="2" id="KW-1185">Reference proteome</keyword>
<evidence type="ECO:0000313" key="2">
    <source>
        <dbReference type="Proteomes" id="UP001430637"/>
    </source>
</evidence>
<accession>A0ABS8FB52</accession>
<name>A0ABS8FB52_9FIRM</name>
<sequence>MVYSSDGTSKQLQRFIPTEKNFDIVLPQSTMSRRLGRIRFQYTDGTGTGICGAYVDYVKETGNKKYDINGTYRDLAGLASVVAGALSLPAAPALAISKTALAYFGFAMTAVQFTIPQCNLNSQYEQIEYTLTDINHSSHKNSFWGTKYVITESGNKFNNTYTDGEYYPTTSWGNQNFGMTIYNYLFTYSNWNIYAWN</sequence>
<gene>
    <name evidence="1" type="ORF">LKD23_11935</name>
</gene>
<comment type="caution">
    <text evidence="1">The sequence shown here is derived from an EMBL/GenBank/DDBJ whole genome shotgun (WGS) entry which is preliminary data.</text>
</comment>
<proteinExistence type="predicted"/>
<evidence type="ECO:0000313" key="1">
    <source>
        <dbReference type="EMBL" id="MCC2200449.1"/>
    </source>
</evidence>
<dbReference type="RefSeq" id="WP_227621840.1">
    <property type="nucleotide sequence ID" value="NZ_JAJEQL010000046.1"/>
</dbReference>
<organism evidence="1 2">
    <name type="scientific">Faecalibacterium butyricigenerans</name>
    <dbReference type="NCBI Taxonomy" id="1851427"/>
    <lineage>
        <taxon>Bacteria</taxon>
        <taxon>Bacillati</taxon>
        <taxon>Bacillota</taxon>
        <taxon>Clostridia</taxon>
        <taxon>Eubacteriales</taxon>
        <taxon>Oscillospiraceae</taxon>
        <taxon>Faecalibacterium</taxon>
    </lineage>
</organism>
<dbReference type="Proteomes" id="UP001430637">
    <property type="component" value="Unassembled WGS sequence"/>
</dbReference>
<reference evidence="1" key="1">
    <citation type="submission" date="2021-10" db="EMBL/GenBank/DDBJ databases">
        <title>Anaerobic single-cell dispensing facilitates the cultivation of human gut bacteria.</title>
        <authorList>
            <person name="Afrizal A."/>
        </authorList>
    </citation>
    <scope>NUCLEOTIDE SEQUENCE</scope>
    <source>
        <strain evidence="1">CLA-AA-H233</strain>
    </source>
</reference>